<name>A0A9P8CGK4_9HELO</name>
<accession>A0A9P8CGK4</accession>
<protein>
    <submittedName>
        <fullName evidence="1">Uncharacterized protein</fullName>
    </submittedName>
</protein>
<reference evidence="1" key="1">
    <citation type="journal article" date="2021" name="IMA Fungus">
        <title>Genomic characterization of three marine fungi, including Emericellopsis atlantica sp. nov. with signatures of a generalist lifestyle and marine biomass degradation.</title>
        <authorList>
            <person name="Hagestad O.C."/>
            <person name="Hou L."/>
            <person name="Andersen J.H."/>
            <person name="Hansen E.H."/>
            <person name="Altermark B."/>
            <person name="Li C."/>
            <person name="Kuhnert E."/>
            <person name="Cox R.J."/>
            <person name="Crous P.W."/>
            <person name="Spatafora J.W."/>
            <person name="Lail K."/>
            <person name="Amirebrahimi M."/>
            <person name="Lipzen A."/>
            <person name="Pangilinan J."/>
            <person name="Andreopoulos W."/>
            <person name="Hayes R.D."/>
            <person name="Ng V."/>
            <person name="Grigoriev I.V."/>
            <person name="Jackson S.A."/>
            <person name="Sutton T.D.S."/>
            <person name="Dobson A.D.W."/>
            <person name="Rama T."/>
        </authorList>
    </citation>
    <scope>NUCLEOTIDE SEQUENCE</scope>
    <source>
        <strain evidence="1">TRa3180A</strain>
    </source>
</reference>
<gene>
    <name evidence="1" type="ORF">BJ878DRAFT_478797</name>
</gene>
<keyword evidence="2" id="KW-1185">Reference proteome</keyword>
<proteinExistence type="predicted"/>
<comment type="caution">
    <text evidence="1">The sequence shown here is derived from an EMBL/GenBank/DDBJ whole genome shotgun (WGS) entry which is preliminary data.</text>
</comment>
<dbReference type="OrthoDB" id="1933717at2759"/>
<dbReference type="Proteomes" id="UP000887226">
    <property type="component" value="Unassembled WGS sequence"/>
</dbReference>
<dbReference type="AlphaFoldDB" id="A0A9P8CGK4"/>
<dbReference type="EMBL" id="MU253825">
    <property type="protein sequence ID" value="KAG9245922.1"/>
    <property type="molecule type" value="Genomic_DNA"/>
</dbReference>
<organism evidence="1 2">
    <name type="scientific">Calycina marina</name>
    <dbReference type="NCBI Taxonomy" id="1763456"/>
    <lineage>
        <taxon>Eukaryota</taxon>
        <taxon>Fungi</taxon>
        <taxon>Dikarya</taxon>
        <taxon>Ascomycota</taxon>
        <taxon>Pezizomycotina</taxon>
        <taxon>Leotiomycetes</taxon>
        <taxon>Helotiales</taxon>
        <taxon>Pezizellaceae</taxon>
        <taxon>Calycina</taxon>
    </lineage>
</organism>
<evidence type="ECO:0000313" key="2">
    <source>
        <dbReference type="Proteomes" id="UP000887226"/>
    </source>
</evidence>
<sequence length="226" mass="24714">MGPSRLPNEHVVISGQTPKPSTWNIYPAINPVKLEMSFPENTVVIIGASRGIGGKNITAEFAKAAASNVASLAVVEKQLKGIDPKLETLCMNNTDIQPVFLRESGLDYNATGLAGASIVWLATKPERSAFEWWDCDDGVRCWGVDGDEAGDYGGEGSLLTMQWNAKLGAEQFGGSAGRYWVRRYWSTLRRCNYFDISLDLNIFFFGKNTGLGEVLIQGSACISEHR</sequence>
<evidence type="ECO:0000313" key="1">
    <source>
        <dbReference type="EMBL" id="KAG9245922.1"/>
    </source>
</evidence>